<name>A0A2H0X818_UNCKA</name>
<dbReference type="InterPro" id="IPR045584">
    <property type="entry name" value="Pilin-like"/>
</dbReference>
<evidence type="ECO:0000256" key="1">
    <source>
        <dbReference type="ARBA" id="ARBA00022481"/>
    </source>
</evidence>
<dbReference type="SUPFAM" id="SSF54523">
    <property type="entry name" value="Pili subunits"/>
    <property type="match status" value="1"/>
</dbReference>
<dbReference type="InterPro" id="IPR012902">
    <property type="entry name" value="N_methyl_site"/>
</dbReference>
<dbReference type="Pfam" id="PF07963">
    <property type="entry name" value="N_methyl"/>
    <property type="match status" value="1"/>
</dbReference>
<protein>
    <recommendedName>
        <fullName evidence="5">Type II secretion system protein GspG C-terminal domain-containing protein</fullName>
    </recommendedName>
</protein>
<keyword evidence="2" id="KW-0472">Membrane</keyword>
<proteinExistence type="predicted"/>
<keyword evidence="1" id="KW-0488">Methylation</keyword>
<evidence type="ECO:0008006" key="5">
    <source>
        <dbReference type="Google" id="ProtNLM"/>
    </source>
</evidence>
<keyword evidence="2" id="KW-0812">Transmembrane</keyword>
<dbReference type="EMBL" id="PEYW01000006">
    <property type="protein sequence ID" value="PIS21077.1"/>
    <property type="molecule type" value="Genomic_DNA"/>
</dbReference>
<dbReference type="InterPro" id="IPR000983">
    <property type="entry name" value="Bac_GSPG_pilin"/>
</dbReference>
<evidence type="ECO:0000313" key="3">
    <source>
        <dbReference type="EMBL" id="PIS21077.1"/>
    </source>
</evidence>
<evidence type="ECO:0000256" key="2">
    <source>
        <dbReference type="SAM" id="Phobius"/>
    </source>
</evidence>
<feature type="transmembrane region" description="Helical" evidence="2">
    <location>
        <begin position="20"/>
        <end position="43"/>
    </location>
</feature>
<accession>A0A2H0X818</accession>
<dbReference type="GO" id="GO:0015628">
    <property type="term" value="P:protein secretion by the type II secretion system"/>
    <property type="evidence" value="ECO:0007669"/>
    <property type="project" value="InterPro"/>
</dbReference>
<dbReference type="PRINTS" id="PR00813">
    <property type="entry name" value="BCTERIALGSPG"/>
</dbReference>
<organism evidence="3 4">
    <name type="scientific">candidate division WWE3 bacterium CG08_land_8_20_14_0_20_43_13</name>
    <dbReference type="NCBI Taxonomy" id="1975087"/>
    <lineage>
        <taxon>Bacteria</taxon>
        <taxon>Katanobacteria</taxon>
    </lineage>
</organism>
<dbReference type="GO" id="GO:0015627">
    <property type="term" value="C:type II protein secretion system complex"/>
    <property type="evidence" value="ECO:0007669"/>
    <property type="project" value="InterPro"/>
</dbReference>
<keyword evidence="2" id="KW-1133">Transmembrane helix</keyword>
<dbReference type="Gene3D" id="3.30.700.10">
    <property type="entry name" value="Glycoprotein, Type 4 Pilin"/>
    <property type="match status" value="1"/>
</dbReference>
<gene>
    <name evidence="3" type="ORF">COT52_00415</name>
</gene>
<evidence type="ECO:0000313" key="4">
    <source>
        <dbReference type="Proteomes" id="UP000231414"/>
    </source>
</evidence>
<dbReference type="Proteomes" id="UP000231414">
    <property type="component" value="Unassembled WGS sequence"/>
</dbReference>
<comment type="caution">
    <text evidence="3">The sequence shown here is derived from an EMBL/GenBank/DDBJ whole genome shotgun (WGS) entry which is preliminary data.</text>
</comment>
<sequence>MLTKKILKGLIKKDSRGFTIVEIIVVVMIIMVLISIASVSLSVSRRKARDSKRVRDIQSVATALQVYYMELGSYPIGVANFAALSTVLANYMREFPIPPAGSTNIYGYSNACASTPNQGYQMWADLEGSEYRNSACGCSGNNFCICEGICTAMSGSY</sequence>
<reference evidence="4" key="1">
    <citation type="submission" date="2017-09" db="EMBL/GenBank/DDBJ databases">
        <title>Depth-based differentiation of microbial function through sediment-hosted aquifers and enrichment of novel symbionts in the deep terrestrial subsurface.</title>
        <authorList>
            <person name="Probst A.J."/>
            <person name="Ladd B."/>
            <person name="Jarett J.K."/>
            <person name="Geller-Mcgrath D.E."/>
            <person name="Sieber C.M.K."/>
            <person name="Emerson J.B."/>
            <person name="Anantharaman K."/>
            <person name="Thomas B.C."/>
            <person name="Malmstrom R."/>
            <person name="Stieglmeier M."/>
            <person name="Klingl A."/>
            <person name="Woyke T."/>
            <person name="Ryan C.M."/>
            <person name="Banfield J.F."/>
        </authorList>
    </citation>
    <scope>NUCLEOTIDE SEQUENCE [LARGE SCALE GENOMIC DNA]</scope>
</reference>
<dbReference type="AlphaFoldDB" id="A0A2H0X818"/>